<gene>
    <name evidence="2" type="ORF">CDQ84_09435</name>
</gene>
<dbReference type="KEGG" id="cthd:CDO33_18260"/>
<name>A0A2K2EX58_9CLOT</name>
<dbReference type="OrthoDB" id="1723529at2"/>
<accession>A0A2K2EX58</accession>
<evidence type="ECO:0000313" key="2">
    <source>
        <dbReference type="EMBL" id="PNT99067.1"/>
    </source>
</evidence>
<dbReference type="RefSeq" id="WP_103081491.1">
    <property type="nucleotide sequence ID" value="NZ_CP021850.1"/>
</dbReference>
<evidence type="ECO:0000256" key="1">
    <source>
        <dbReference type="SAM" id="Phobius"/>
    </source>
</evidence>
<organism evidence="2 3">
    <name type="scientific">Clostridium thermosuccinogenes</name>
    <dbReference type="NCBI Taxonomy" id="84032"/>
    <lineage>
        <taxon>Bacteria</taxon>
        <taxon>Bacillati</taxon>
        <taxon>Bacillota</taxon>
        <taxon>Clostridia</taxon>
        <taxon>Eubacteriales</taxon>
        <taxon>Clostridiaceae</taxon>
        <taxon>Clostridium</taxon>
    </lineage>
</organism>
<keyword evidence="1" id="KW-1133">Transmembrane helix</keyword>
<protein>
    <recommendedName>
        <fullName evidence="4">DUF4330 domain-containing protein</fullName>
    </recommendedName>
</protein>
<feature type="transmembrane region" description="Helical" evidence="1">
    <location>
        <begin position="13"/>
        <end position="33"/>
    </location>
</feature>
<dbReference type="Proteomes" id="UP000236151">
    <property type="component" value="Unassembled WGS sequence"/>
</dbReference>
<evidence type="ECO:0000313" key="3">
    <source>
        <dbReference type="Proteomes" id="UP000236151"/>
    </source>
</evidence>
<reference evidence="2 3" key="1">
    <citation type="submission" date="2017-06" db="EMBL/GenBank/DDBJ databases">
        <title>Investigating the central metabolism of Clostridium thermosuccinogenes.</title>
        <authorList>
            <person name="Koendjbiharie J.G."/>
            <person name="van Kranenburg R."/>
        </authorList>
    </citation>
    <scope>NUCLEOTIDE SEQUENCE [LARGE SCALE GENOMIC DNA]</scope>
    <source>
        <strain evidence="2 3">DSM 5806</strain>
    </source>
</reference>
<keyword evidence="1" id="KW-0812">Transmembrane</keyword>
<proteinExistence type="predicted"/>
<evidence type="ECO:0008006" key="4">
    <source>
        <dbReference type="Google" id="ProtNLM"/>
    </source>
</evidence>
<dbReference type="Pfam" id="PF14221">
    <property type="entry name" value="DUF4330"/>
    <property type="match status" value="1"/>
</dbReference>
<dbReference type="InterPro" id="IPR025480">
    <property type="entry name" value="DUF4330"/>
</dbReference>
<dbReference type="EMBL" id="NIOJ01000021">
    <property type="protein sequence ID" value="PNT99067.1"/>
    <property type="molecule type" value="Genomic_DNA"/>
</dbReference>
<comment type="caution">
    <text evidence="2">The sequence shown here is derived from an EMBL/GenBank/DDBJ whole genome shotgun (WGS) entry which is preliminary data.</text>
</comment>
<keyword evidence="1" id="KW-0472">Membrane</keyword>
<sequence length="164" mass="18009">MIIDSKGKLFGKISIVDILIIIVVLAGIGGLAYKFSTSGILRLNSGTDTIYISFYNEELMDYAAKSVKEGTIVIDPQKNTEFGKVKEIKIDKAKSITVNDAGQYVETSKPGYSSILITVEGKGTYSESGVMFGTEKYYIGKTLEVRFGNTAIFSKVYDIKKVEE</sequence>
<dbReference type="AlphaFoldDB" id="A0A2K2EX58"/>
<keyword evidence="3" id="KW-1185">Reference proteome</keyword>